<dbReference type="AlphaFoldDB" id="Q8TTN6"/>
<dbReference type="KEGG" id="mac:MA_0390"/>
<dbReference type="STRING" id="188937.MA_0390"/>
<dbReference type="InParanoid" id="Q8TTN6"/>
<reference evidence="1 2" key="1">
    <citation type="journal article" date="2002" name="Genome Res.">
        <title>The genome of Methanosarcina acetivorans reveals extensive metabolic and physiological diversity.</title>
        <authorList>
            <person name="Galagan J.E."/>
            <person name="Nusbaum C."/>
            <person name="Roy A."/>
            <person name="Endrizzi M.G."/>
            <person name="Macdonald P."/>
            <person name="FitzHugh W."/>
            <person name="Calvo S."/>
            <person name="Engels R."/>
            <person name="Smirnov S."/>
            <person name="Atnoor D."/>
            <person name="Brown A."/>
            <person name="Allen N."/>
            <person name="Naylor J."/>
            <person name="Stange-Thomann N."/>
            <person name="DeArellano K."/>
            <person name="Johnson R."/>
            <person name="Linton L."/>
            <person name="McEwan P."/>
            <person name="McKernan K."/>
            <person name="Talamas J."/>
            <person name="Tirrell A."/>
            <person name="Ye W."/>
            <person name="Zimmer A."/>
            <person name="Barber R.D."/>
            <person name="Cann I."/>
            <person name="Graham D.E."/>
            <person name="Grahame D.A."/>
            <person name="Guss A."/>
            <person name="Hedderich R."/>
            <person name="Ingram-Smith C."/>
            <person name="Kuettner C.H."/>
            <person name="Krzycki J.A."/>
            <person name="Leigh J.A."/>
            <person name="Li W."/>
            <person name="Liu J."/>
            <person name="Mukhopadhyay B."/>
            <person name="Reeve J.N."/>
            <person name="Smith K."/>
            <person name="Springer T.A."/>
            <person name="Umayam L.A."/>
            <person name="White O."/>
            <person name="White R.H."/>
            <person name="de Macario E.C."/>
            <person name="Ferry J.G."/>
            <person name="Jarrell K.F."/>
            <person name="Jing H."/>
            <person name="Macario A.J.L."/>
            <person name="Paulsen I."/>
            <person name="Pritchett M."/>
            <person name="Sowers K.R."/>
            <person name="Swanson R.V."/>
            <person name="Zinder S.H."/>
            <person name="Lander E."/>
            <person name="Metcalf W.W."/>
            <person name="Birren B."/>
        </authorList>
    </citation>
    <scope>NUCLEOTIDE SEQUENCE [LARGE SCALE GENOMIC DNA]</scope>
    <source>
        <strain evidence="2">ATCC 35395 / DSM 2834 / JCM 12185 / C2A</strain>
    </source>
</reference>
<dbReference type="Proteomes" id="UP000002487">
    <property type="component" value="Chromosome"/>
</dbReference>
<evidence type="ECO:0000313" key="1">
    <source>
        <dbReference type="EMBL" id="AAM03842.1"/>
    </source>
</evidence>
<dbReference type="EMBL" id="AE010299">
    <property type="protein sequence ID" value="AAM03842.1"/>
    <property type="molecule type" value="Genomic_DNA"/>
</dbReference>
<protein>
    <submittedName>
        <fullName evidence="1">Uncharacterized protein</fullName>
    </submittedName>
</protein>
<sequence>MDTQKNIFPGRYLYGKNIPGLTPGFHNLSESFSMLSLTRESEMFISLFSFIPSSFVRMRCRSASKPAFRSIFIEQLKSQPSIAIILSQRVAAIRKSERWEPIPAVHLKVPRPLFSISIPRRVESCPRFVAPAQGNIKTVPSPDDDFDSGIAFKNSFRF</sequence>
<evidence type="ECO:0000313" key="2">
    <source>
        <dbReference type="Proteomes" id="UP000002487"/>
    </source>
</evidence>
<proteinExistence type="predicted"/>
<organism evidence="1 2">
    <name type="scientific">Methanosarcina acetivorans (strain ATCC 35395 / DSM 2834 / JCM 12185 / C2A)</name>
    <dbReference type="NCBI Taxonomy" id="188937"/>
    <lineage>
        <taxon>Archaea</taxon>
        <taxon>Methanobacteriati</taxon>
        <taxon>Methanobacteriota</taxon>
        <taxon>Stenosarchaea group</taxon>
        <taxon>Methanomicrobia</taxon>
        <taxon>Methanosarcinales</taxon>
        <taxon>Methanosarcinaceae</taxon>
        <taxon>Methanosarcina</taxon>
    </lineage>
</organism>
<name>Q8TTN6_METAC</name>
<accession>Q8TTN6</accession>
<keyword evidence="2" id="KW-1185">Reference proteome</keyword>
<dbReference type="EnsemblBacteria" id="AAM03842">
    <property type="protein sequence ID" value="AAM03842"/>
    <property type="gene ID" value="MA_0390"/>
</dbReference>
<dbReference type="HOGENOM" id="CLU_1665492_0_0_2"/>
<gene>
    <name evidence="1" type="ordered locus">MA_0390</name>
</gene>